<evidence type="ECO:0000256" key="8">
    <source>
        <dbReference type="ARBA" id="ARBA00023012"/>
    </source>
</evidence>
<dbReference type="PROSITE" id="PS50113">
    <property type="entry name" value="PAC"/>
    <property type="match status" value="1"/>
</dbReference>
<evidence type="ECO:0000256" key="10">
    <source>
        <dbReference type="ARBA" id="ARBA00068150"/>
    </source>
</evidence>
<evidence type="ECO:0000256" key="7">
    <source>
        <dbReference type="ARBA" id="ARBA00022840"/>
    </source>
</evidence>
<dbReference type="SUPFAM" id="SSF52172">
    <property type="entry name" value="CheY-like"/>
    <property type="match status" value="2"/>
</dbReference>
<proteinExistence type="predicted"/>
<dbReference type="HOGENOM" id="CLU_000445_114_15_6"/>
<dbReference type="InterPro" id="IPR000014">
    <property type="entry name" value="PAS"/>
</dbReference>
<dbReference type="Pfam" id="PF00072">
    <property type="entry name" value="Response_reg"/>
    <property type="match status" value="2"/>
</dbReference>
<dbReference type="Pfam" id="PF00512">
    <property type="entry name" value="HisKA"/>
    <property type="match status" value="1"/>
</dbReference>
<feature type="domain" description="Histidine kinase" evidence="12">
    <location>
        <begin position="355"/>
        <end position="576"/>
    </location>
</feature>
<sequence length="872" mass="97483">MDKKSLEQQLADAQARIAQLEARLHAEPANNLIAESEAWLRKITIELFDRDDVGALTDAMAQLGEFLQVDDCVLAQNQDGQFVNVLHWQRYPDRYPLEQLLAIKMEHMPDAYAHMREGRVRQDPDVVAGGYVSPEAAQLISHMNIGAYITVPVLHHGELHSFLVLIQRERPRRWTENDVHVAETFSALLTLALTRQESLRALGASQQRYQDALAATRDGIWEWDLRSQRIFLSEGVFRMLGYAPEARTVSPEEFKALLHPDERHQFELFERFAGGDHDIEPEFNSREVRMRHKSGREVWCFVRAKFVGAEHGQKPTKIVGVNADISRFKAVQEELTVAKSLADSASQAKSEFLTRMSHEIRTPMNAIIGMGHLLSDTRLSRTQKDYLSNIDQAANSLLGIINEILDFAKIEAGTIVLEHNHFDLSDALAKLVRKAAPAAERKNLEVLVHMAPEVPHYLRGDSLRLRQALFNLLDNAIKFTHKGEIQINVSVHETNTHYVALKFDVCDRGIGMTREQLAELFTPFMQADGSTRRRFGGTGLGLTVSKHLIELMHGEISVNSSPGQGSQFSFTARFGHSVIGALPVRDKSQKFRHLKTLVVDDNKAARQILTNLATHLDLHVTSVASAAEAFSAIELADRDQPFDLVLMDYQMPEIDGLSASRTIKEKLSLSQIPAIILVSAFHRDEVLGDKQSQTDIPVESFISKPISQSHLFDAIAEVFGDSVFRSDADQLPAEQLAKTLKGVRVLLAEDNVVNQKVAVGILNKMDVAVDIANNGQEAIDLLNSHACNYYGAVLMDMEMPEVDGYDATRRMRAGNHCKDIPIIAMTAHAMRGDKERCLAAGMDAYITKPVKPELLYQTLASFIAKSKQTQPN</sequence>
<dbReference type="Gene3D" id="3.30.450.20">
    <property type="entry name" value="PAS domain"/>
    <property type="match status" value="1"/>
</dbReference>
<dbReference type="SMART" id="SM00091">
    <property type="entry name" value="PAS"/>
    <property type="match status" value="1"/>
</dbReference>
<comment type="subunit">
    <text evidence="9">At low DSF concentrations, interacts with RpfF.</text>
</comment>
<dbReference type="GO" id="GO:0000155">
    <property type="term" value="F:phosphorelay sensor kinase activity"/>
    <property type="evidence" value="ECO:0007669"/>
    <property type="project" value="InterPro"/>
</dbReference>
<dbReference type="InterPro" id="IPR000700">
    <property type="entry name" value="PAS-assoc_C"/>
</dbReference>
<dbReference type="InterPro" id="IPR004358">
    <property type="entry name" value="Sig_transdc_His_kin-like_C"/>
</dbReference>
<keyword evidence="4" id="KW-0808">Transferase</keyword>
<dbReference type="eggNOG" id="COG2203">
    <property type="taxonomic scope" value="Bacteria"/>
</dbReference>
<dbReference type="KEGG" id="saga:M5M_11815"/>
<keyword evidence="3 11" id="KW-0597">Phosphoprotein</keyword>
<dbReference type="GO" id="GO:0005524">
    <property type="term" value="F:ATP binding"/>
    <property type="evidence" value="ECO:0007669"/>
    <property type="project" value="UniProtKB-KW"/>
</dbReference>
<dbReference type="InterPro" id="IPR029016">
    <property type="entry name" value="GAF-like_dom_sf"/>
</dbReference>
<dbReference type="RefSeq" id="WP_015047704.1">
    <property type="nucleotide sequence ID" value="NC_018868.3"/>
</dbReference>
<evidence type="ECO:0000256" key="5">
    <source>
        <dbReference type="ARBA" id="ARBA00022741"/>
    </source>
</evidence>
<dbReference type="eggNOG" id="COG0784">
    <property type="taxonomic scope" value="Bacteria"/>
</dbReference>
<comment type="catalytic activity">
    <reaction evidence="1">
        <text>ATP + protein L-histidine = ADP + protein N-phospho-L-histidine.</text>
        <dbReference type="EC" id="2.7.13.3"/>
    </reaction>
</comment>
<dbReference type="PANTHER" id="PTHR45339:SF1">
    <property type="entry name" value="HYBRID SIGNAL TRANSDUCTION HISTIDINE KINASE J"/>
    <property type="match status" value="1"/>
</dbReference>
<keyword evidence="5" id="KW-0547">Nucleotide-binding</keyword>
<dbReference type="CDD" id="cd00082">
    <property type="entry name" value="HisKA"/>
    <property type="match status" value="1"/>
</dbReference>
<feature type="domain" description="PAC" evidence="15">
    <location>
        <begin position="284"/>
        <end position="337"/>
    </location>
</feature>
<dbReference type="SMART" id="SM00448">
    <property type="entry name" value="REC"/>
    <property type="match status" value="2"/>
</dbReference>
<accession>K4KMU0</accession>
<dbReference type="SMART" id="SM00387">
    <property type="entry name" value="HATPase_c"/>
    <property type="match status" value="1"/>
</dbReference>
<feature type="domain" description="Response regulatory" evidence="13">
    <location>
        <begin position="595"/>
        <end position="719"/>
    </location>
</feature>
<dbReference type="InterPro" id="IPR001789">
    <property type="entry name" value="Sig_transdc_resp-reg_receiver"/>
</dbReference>
<dbReference type="SUPFAM" id="SSF47384">
    <property type="entry name" value="Homodimeric domain of signal transducing histidine kinase"/>
    <property type="match status" value="1"/>
</dbReference>
<evidence type="ECO:0000259" key="15">
    <source>
        <dbReference type="PROSITE" id="PS50113"/>
    </source>
</evidence>
<evidence type="ECO:0000256" key="11">
    <source>
        <dbReference type="PROSITE-ProRule" id="PRU00169"/>
    </source>
</evidence>
<dbReference type="NCBIfam" id="TIGR00229">
    <property type="entry name" value="sensory_box"/>
    <property type="match status" value="1"/>
</dbReference>
<dbReference type="CDD" id="cd17546">
    <property type="entry name" value="REC_hyHK_CKI1_RcsC-like"/>
    <property type="match status" value="2"/>
</dbReference>
<feature type="modified residue" description="4-aspartylphosphate" evidence="11">
    <location>
        <position position="796"/>
    </location>
</feature>
<evidence type="ECO:0000256" key="1">
    <source>
        <dbReference type="ARBA" id="ARBA00000085"/>
    </source>
</evidence>
<gene>
    <name evidence="16" type="ordered locus">M5M_11815</name>
</gene>
<dbReference type="InterPro" id="IPR011006">
    <property type="entry name" value="CheY-like_superfamily"/>
</dbReference>
<evidence type="ECO:0000313" key="16">
    <source>
        <dbReference type="EMBL" id="AFU99540.1"/>
    </source>
</evidence>
<dbReference type="FunFam" id="1.10.287.130:FF:000002">
    <property type="entry name" value="Two-component osmosensing histidine kinase"/>
    <property type="match status" value="1"/>
</dbReference>
<dbReference type="InterPro" id="IPR013655">
    <property type="entry name" value="PAS_fold_3"/>
</dbReference>
<dbReference type="SUPFAM" id="SSF55781">
    <property type="entry name" value="GAF domain-like"/>
    <property type="match status" value="1"/>
</dbReference>
<dbReference type="Pfam" id="PF02518">
    <property type="entry name" value="HATPase_c"/>
    <property type="match status" value="1"/>
</dbReference>
<feature type="modified residue" description="4-aspartylphosphate" evidence="11">
    <location>
        <position position="648"/>
    </location>
</feature>
<feature type="domain" description="PAS" evidence="14">
    <location>
        <begin position="205"/>
        <end position="263"/>
    </location>
</feature>
<evidence type="ECO:0000256" key="9">
    <source>
        <dbReference type="ARBA" id="ARBA00064003"/>
    </source>
</evidence>
<dbReference type="Gene3D" id="3.40.50.2300">
    <property type="match status" value="2"/>
</dbReference>
<evidence type="ECO:0000256" key="4">
    <source>
        <dbReference type="ARBA" id="ARBA00022679"/>
    </source>
</evidence>
<name>K4KMU0_SIMAS</name>
<organism evidence="16 17">
    <name type="scientific">Simiduia agarivorans (strain DSM 21679 / JCM 13881 / BCRC 17597 / SA1)</name>
    <dbReference type="NCBI Taxonomy" id="1117647"/>
    <lineage>
        <taxon>Bacteria</taxon>
        <taxon>Pseudomonadati</taxon>
        <taxon>Pseudomonadota</taxon>
        <taxon>Gammaproteobacteria</taxon>
        <taxon>Cellvibrionales</taxon>
        <taxon>Cellvibrionaceae</taxon>
        <taxon>Simiduia</taxon>
    </lineage>
</organism>
<protein>
    <recommendedName>
        <fullName evidence="10">Sensory/regulatory protein RpfC</fullName>
        <ecNumber evidence="2">2.7.13.3</ecNumber>
    </recommendedName>
</protein>
<keyword evidence="17" id="KW-1185">Reference proteome</keyword>
<dbReference type="CDD" id="cd00130">
    <property type="entry name" value="PAS"/>
    <property type="match status" value="1"/>
</dbReference>
<dbReference type="AlphaFoldDB" id="K4KMU0"/>
<dbReference type="InterPro" id="IPR003018">
    <property type="entry name" value="GAF"/>
</dbReference>
<dbReference type="CDD" id="cd16922">
    <property type="entry name" value="HATPase_EvgS-ArcB-TorS-like"/>
    <property type="match status" value="1"/>
</dbReference>
<dbReference type="STRING" id="1117647.M5M_11815"/>
<keyword evidence="8" id="KW-0902">Two-component regulatory system</keyword>
<dbReference type="EC" id="2.7.13.3" evidence="2"/>
<dbReference type="SMART" id="SM00065">
    <property type="entry name" value="GAF"/>
    <property type="match status" value="1"/>
</dbReference>
<dbReference type="SMART" id="SM00388">
    <property type="entry name" value="HisKA"/>
    <property type="match status" value="1"/>
</dbReference>
<dbReference type="Proteomes" id="UP000000466">
    <property type="component" value="Chromosome"/>
</dbReference>
<reference evidence="16 17" key="1">
    <citation type="journal article" date="2013" name="Genome Announc.">
        <title>Complete genome sequence of Simiduia agarivorans SA1(T), a marine bacterium able to degrade a variety of polysaccharides.</title>
        <authorList>
            <person name="Lin S.Y."/>
            <person name="Shieh W.Y."/>
            <person name="Chen J.S."/>
            <person name="Tang S.L."/>
        </authorList>
    </citation>
    <scope>NUCLEOTIDE SEQUENCE [LARGE SCALE GENOMIC DNA]</scope>
    <source>
        <strain evidence="17">DSM 21679 / JCM 13881 / BCRC 17597 / SA1</strain>
    </source>
</reference>
<dbReference type="InterPro" id="IPR003594">
    <property type="entry name" value="HATPase_dom"/>
</dbReference>
<evidence type="ECO:0000313" key="17">
    <source>
        <dbReference type="Proteomes" id="UP000000466"/>
    </source>
</evidence>
<dbReference type="eggNOG" id="COG2205">
    <property type="taxonomic scope" value="Bacteria"/>
</dbReference>
<dbReference type="PROSITE" id="PS50112">
    <property type="entry name" value="PAS"/>
    <property type="match status" value="1"/>
</dbReference>
<dbReference type="OrthoDB" id="6187449at2"/>
<evidence type="ECO:0000256" key="6">
    <source>
        <dbReference type="ARBA" id="ARBA00022777"/>
    </source>
</evidence>
<dbReference type="eggNOG" id="COG2202">
    <property type="taxonomic scope" value="Bacteria"/>
</dbReference>
<dbReference type="FunFam" id="3.30.565.10:FF:000010">
    <property type="entry name" value="Sensor histidine kinase RcsC"/>
    <property type="match status" value="1"/>
</dbReference>
<dbReference type="SUPFAM" id="SSF55874">
    <property type="entry name" value="ATPase domain of HSP90 chaperone/DNA topoisomerase II/histidine kinase"/>
    <property type="match status" value="1"/>
</dbReference>
<evidence type="ECO:0000256" key="3">
    <source>
        <dbReference type="ARBA" id="ARBA00022553"/>
    </source>
</evidence>
<dbReference type="PROSITE" id="PS50110">
    <property type="entry name" value="RESPONSE_REGULATORY"/>
    <property type="match status" value="2"/>
</dbReference>
<evidence type="ECO:0000256" key="2">
    <source>
        <dbReference type="ARBA" id="ARBA00012438"/>
    </source>
</evidence>
<keyword evidence="7" id="KW-0067">ATP-binding</keyword>
<dbReference type="Pfam" id="PF08447">
    <property type="entry name" value="PAS_3"/>
    <property type="match status" value="1"/>
</dbReference>
<dbReference type="PANTHER" id="PTHR45339">
    <property type="entry name" value="HYBRID SIGNAL TRANSDUCTION HISTIDINE KINASE J"/>
    <property type="match status" value="1"/>
</dbReference>
<dbReference type="InterPro" id="IPR035965">
    <property type="entry name" value="PAS-like_dom_sf"/>
</dbReference>
<evidence type="ECO:0000259" key="13">
    <source>
        <dbReference type="PROSITE" id="PS50110"/>
    </source>
</evidence>
<dbReference type="Gene3D" id="3.30.565.10">
    <property type="entry name" value="Histidine kinase-like ATPase, C-terminal domain"/>
    <property type="match status" value="1"/>
</dbReference>
<keyword evidence="6" id="KW-0418">Kinase</keyword>
<dbReference type="Gene3D" id="1.10.287.130">
    <property type="match status" value="1"/>
</dbReference>
<evidence type="ECO:0000259" key="12">
    <source>
        <dbReference type="PROSITE" id="PS50109"/>
    </source>
</evidence>
<dbReference type="PROSITE" id="PS50109">
    <property type="entry name" value="HIS_KIN"/>
    <property type="match status" value="1"/>
</dbReference>
<dbReference type="Pfam" id="PF01590">
    <property type="entry name" value="GAF"/>
    <property type="match status" value="1"/>
</dbReference>
<dbReference type="InterPro" id="IPR005467">
    <property type="entry name" value="His_kinase_dom"/>
</dbReference>
<dbReference type="InterPro" id="IPR003661">
    <property type="entry name" value="HisK_dim/P_dom"/>
</dbReference>
<dbReference type="SUPFAM" id="SSF55785">
    <property type="entry name" value="PYP-like sensor domain (PAS domain)"/>
    <property type="match status" value="1"/>
</dbReference>
<dbReference type="InterPro" id="IPR036097">
    <property type="entry name" value="HisK_dim/P_sf"/>
</dbReference>
<evidence type="ECO:0000259" key="14">
    <source>
        <dbReference type="PROSITE" id="PS50112"/>
    </source>
</evidence>
<dbReference type="InterPro" id="IPR036890">
    <property type="entry name" value="HATPase_C_sf"/>
</dbReference>
<feature type="domain" description="Response regulatory" evidence="13">
    <location>
        <begin position="744"/>
        <end position="863"/>
    </location>
</feature>
<dbReference type="PRINTS" id="PR00344">
    <property type="entry name" value="BCTRLSENSOR"/>
</dbReference>
<dbReference type="Gene3D" id="3.30.450.40">
    <property type="match status" value="1"/>
</dbReference>
<dbReference type="EMBL" id="CP003746">
    <property type="protein sequence ID" value="AFU99540.1"/>
    <property type="molecule type" value="Genomic_DNA"/>
</dbReference>